<organism evidence="1 2">
    <name type="scientific">Burkholderia ubonensis</name>
    <dbReference type="NCBI Taxonomy" id="101571"/>
    <lineage>
        <taxon>Bacteria</taxon>
        <taxon>Pseudomonadati</taxon>
        <taxon>Pseudomonadota</taxon>
        <taxon>Betaproteobacteria</taxon>
        <taxon>Burkholderiales</taxon>
        <taxon>Burkholderiaceae</taxon>
        <taxon>Burkholderia</taxon>
        <taxon>Burkholderia cepacia complex</taxon>
    </lineage>
</organism>
<sequence length="219" mass="23566">MTTNEKNCADALTQRQIEELKQAARAATQGVWNIGKRGMGVITGGPTIGFARGSAQQQLAMFCSHEWMRDDERDANAAYCVAARPEIVLALLERLERAEFAIAASPIEQPAAVLRLIPGDKLPGSDDVVHASAWWRDPSHCHVVFGSELETRFTTPQPAQADARMALTVDQRAAIEFALGACAGHRAGEPHVAALESLLAMRPGQPDTEDAAGAREARS</sequence>
<comment type="caution">
    <text evidence="1">The sequence shown here is derived from an EMBL/GenBank/DDBJ whole genome shotgun (WGS) entry which is preliminary data.</text>
</comment>
<reference evidence="1 2" key="1">
    <citation type="submission" date="2015-11" db="EMBL/GenBank/DDBJ databases">
        <title>Expanding the genomic diversity of Burkholderia species for the development of highly accurate diagnostics.</title>
        <authorList>
            <person name="Sahl J."/>
            <person name="Keim P."/>
            <person name="Wagner D."/>
        </authorList>
    </citation>
    <scope>NUCLEOTIDE SEQUENCE [LARGE SCALE GENOMIC DNA]</scope>
    <source>
        <strain evidence="1 2">MSMB782WGS</strain>
    </source>
</reference>
<accession>A0A108CIN1</accession>
<protein>
    <submittedName>
        <fullName evidence="1">Uncharacterized protein</fullName>
    </submittedName>
</protein>
<dbReference type="Proteomes" id="UP000065504">
    <property type="component" value="Unassembled WGS sequence"/>
</dbReference>
<gene>
    <name evidence="1" type="ORF">WM16_13660</name>
</gene>
<dbReference type="AlphaFoldDB" id="A0A108CIN1"/>
<dbReference type="EMBL" id="LPLU01000084">
    <property type="protein sequence ID" value="KWK75321.1"/>
    <property type="molecule type" value="Genomic_DNA"/>
</dbReference>
<proteinExistence type="predicted"/>
<evidence type="ECO:0000313" key="1">
    <source>
        <dbReference type="EMBL" id="KWK75321.1"/>
    </source>
</evidence>
<name>A0A108CIN1_9BURK</name>
<dbReference type="RefSeq" id="WP_060234716.1">
    <property type="nucleotide sequence ID" value="NZ_LPLU01000084.1"/>
</dbReference>
<evidence type="ECO:0000313" key="2">
    <source>
        <dbReference type="Proteomes" id="UP000065504"/>
    </source>
</evidence>